<organism evidence="2 3">
    <name type="scientific">Brachybacterium kimchii</name>
    <dbReference type="NCBI Taxonomy" id="2942909"/>
    <lineage>
        <taxon>Bacteria</taxon>
        <taxon>Bacillati</taxon>
        <taxon>Actinomycetota</taxon>
        <taxon>Actinomycetes</taxon>
        <taxon>Micrococcales</taxon>
        <taxon>Dermabacteraceae</taxon>
        <taxon>Brachybacterium</taxon>
    </lineage>
</organism>
<dbReference type="Proteomes" id="UP001055868">
    <property type="component" value="Chromosome"/>
</dbReference>
<evidence type="ECO:0000313" key="2">
    <source>
        <dbReference type="EMBL" id="UQN29224.1"/>
    </source>
</evidence>
<reference evidence="2" key="1">
    <citation type="submission" date="2022-05" db="EMBL/GenBank/DDBJ databases">
        <title>Genomic analysis of Brachybacterium sp. CBA3104.</title>
        <authorList>
            <person name="Roh S.W."/>
            <person name="Kim Y.B."/>
            <person name="Kim Y."/>
        </authorList>
    </citation>
    <scope>NUCLEOTIDE SEQUENCE</scope>
    <source>
        <strain evidence="2">CBA3104</strain>
    </source>
</reference>
<gene>
    <name evidence="2" type="ORF">M4486_16565</name>
</gene>
<sequence>MFADGRGPYKAMVFESRILSSLGIAGGYHQCLAKGGQTDSQHDHIGSLVFGRWLARQYAEHRAGARMFSMREGTIKAGTAANPAGDLLEHPGGAWDFYVDPTAPMDLLLHADDTVHSGTWWALRSMPASGSVADLRVTAPDGVTWIVIDGRFRFLTPPRAASSRPTPRLGRSRWSIESTDDGRPLPGRTRHEVLRVDGATLSPRSAAFETQSPARSRRLRFADSFVLPSDGGEMVSTRSDGNVAPPTADALELLNARWSGDGLDCVDGSGTLVITDPAVGQDAPHAVLVREDALVSALRGTGQQLTIQLEAVNILSRTINTPVTQTIVVEGDIAPIDNT</sequence>
<protein>
    <submittedName>
        <fullName evidence="2">Uncharacterized protein</fullName>
    </submittedName>
</protein>
<evidence type="ECO:0000256" key="1">
    <source>
        <dbReference type="SAM" id="MobiDB-lite"/>
    </source>
</evidence>
<name>A0ABY4N794_9MICO</name>
<dbReference type="EMBL" id="CP097218">
    <property type="protein sequence ID" value="UQN29224.1"/>
    <property type="molecule type" value="Genomic_DNA"/>
</dbReference>
<feature type="region of interest" description="Disordered" evidence="1">
    <location>
        <begin position="159"/>
        <end position="188"/>
    </location>
</feature>
<evidence type="ECO:0000313" key="3">
    <source>
        <dbReference type="Proteomes" id="UP001055868"/>
    </source>
</evidence>
<dbReference type="RefSeq" id="WP_249478410.1">
    <property type="nucleotide sequence ID" value="NZ_CP097218.1"/>
</dbReference>
<proteinExistence type="predicted"/>
<feature type="compositionally biased region" description="Low complexity" evidence="1">
    <location>
        <begin position="159"/>
        <end position="168"/>
    </location>
</feature>
<accession>A0ABY4N794</accession>
<keyword evidence="3" id="KW-1185">Reference proteome</keyword>